<dbReference type="EMBL" id="SNRW01002209">
    <property type="protein sequence ID" value="KAA6393512.1"/>
    <property type="molecule type" value="Genomic_DNA"/>
</dbReference>
<evidence type="ECO:0000313" key="1">
    <source>
        <dbReference type="EMBL" id="KAA6393512.1"/>
    </source>
</evidence>
<dbReference type="AlphaFoldDB" id="A0A5J4WG63"/>
<evidence type="ECO:0000313" key="2">
    <source>
        <dbReference type="Proteomes" id="UP000324800"/>
    </source>
</evidence>
<organism evidence="1 2">
    <name type="scientific">Streblomastix strix</name>
    <dbReference type="NCBI Taxonomy" id="222440"/>
    <lineage>
        <taxon>Eukaryota</taxon>
        <taxon>Metamonada</taxon>
        <taxon>Preaxostyla</taxon>
        <taxon>Oxymonadida</taxon>
        <taxon>Streblomastigidae</taxon>
        <taxon>Streblomastix</taxon>
    </lineage>
</organism>
<name>A0A5J4WG63_9EUKA</name>
<gene>
    <name evidence="1" type="ORF">EZS28_010964</name>
</gene>
<protein>
    <submittedName>
        <fullName evidence="1">Uncharacterized protein</fullName>
    </submittedName>
</protein>
<dbReference type="Proteomes" id="UP000324800">
    <property type="component" value="Unassembled WGS sequence"/>
</dbReference>
<sequence length="96" mass="11066">MALKYMYKQTNSVLIKSGIVKGKVFRTAIHSQISHQKLGKKGRNLALGQDFEDEMVEWLSKTLDFKHRIKPSKIEAHTLLKTPKYKDLNKGKLPDK</sequence>
<comment type="caution">
    <text evidence="1">The sequence shown here is derived from an EMBL/GenBank/DDBJ whole genome shotgun (WGS) entry which is preliminary data.</text>
</comment>
<accession>A0A5J4WG63</accession>
<reference evidence="1 2" key="1">
    <citation type="submission" date="2019-03" db="EMBL/GenBank/DDBJ databases">
        <title>Single cell metagenomics reveals metabolic interactions within the superorganism composed of flagellate Streblomastix strix and complex community of Bacteroidetes bacteria on its surface.</title>
        <authorList>
            <person name="Treitli S.C."/>
            <person name="Kolisko M."/>
            <person name="Husnik F."/>
            <person name="Keeling P."/>
            <person name="Hampl V."/>
        </authorList>
    </citation>
    <scope>NUCLEOTIDE SEQUENCE [LARGE SCALE GENOMIC DNA]</scope>
    <source>
        <strain evidence="1">ST1C</strain>
    </source>
</reference>
<proteinExistence type="predicted"/>